<keyword evidence="2" id="KW-1133">Transmembrane helix</keyword>
<sequence>MMDNFPQNSIQPPRPPGPMAKDGEQYQVPPLEPTLTGLNGPPHSPLKHTRGILVCLVFSALIGGYFVLARNQSWWPFEDVAVSIPTPTPNETADWQTYRNEDYGFEFKHPSTHTAYTNTDQKNEKLIPAGPSSTRVAIAEIEEHLFCCEAITLSFEFVPMVSAQEWPKYNAHGDKQSSIKFAGRDALQFIGTGSMDSIYRVILIDMLEALLVIKQTSQSNLLDQILSTFKFTR</sequence>
<dbReference type="AlphaFoldDB" id="A0A1F8FE69"/>
<organism evidence="3 4">
    <name type="scientific">Candidatus Yanofskybacteria bacterium RIFCSPHIGHO2_02_FULL_43_15c</name>
    <dbReference type="NCBI Taxonomy" id="1802679"/>
    <lineage>
        <taxon>Bacteria</taxon>
        <taxon>Candidatus Yanofskyibacteriota</taxon>
    </lineage>
</organism>
<evidence type="ECO:0000313" key="4">
    <source>
        <dbReference type="Proteomes" id="UP000178197"/>
    </source>
</evidence>
<gene>
    <name evidence="3" type="ORF">A3C71_02280</name>
</gene>
<feature type="region of interest" description="Disordered" evidence="1">
    <location>
        <begin position="1"/>
        <end position="43"/>
    </location>
</feature>
<accession>A0A1F8FE69</accession>
<feature type="compositionally biased region" description="Polar residues" evidence="1">
    <location>
        <begin position="1"/>
        <end position="11"/>
    </location>
</feature>
<evidence type="ECO:0000256" key="1">
    <source>
        <dbReference type="SAM" id="MobiDB-lite"/>
    </source>
</evidence>
<keyword evidence="2" id="KW-0472">Membrane</keyword>
<evidence type="ECO:0000313" key="3">
    <source>
        <dbReference type="EMBL" id="OGN11462.1"/>
    </source>
</evidence>
<name>A0A1F8FE69_9BACT</name>
<dbReference type="Proteomes" id="UP000178197">
    <property type="component" value="Unassembled WGS sequence"/>
</dbReference>
<proteinExistence type="predicted"/>
<keyword evidence="2" id="KW-0812">Transmembrane</keyword>
<feature type="transmembrane region" description="Helical" evidence="2">
    <location>
        <begin position="51"/>
        <end position="68"/>
    </location>
</feature>
<comment type="caution">
    <text evidence="3">The sequence shown here is derived from an EMBL/GenBank/DDBJ whole genome shotgun (WGS) entry which is preliminary data.</text>
</comment>
<dbReference type="EMBL" id="MGJT01000031">
    <property type="protein sequence ID" value="OGN11462.1"/>
    <property type="molecule type" value="Genomic_DNA"/>
</dbReference>
<protein>
    <submittedName>
        <fullName evidence="3">Uncharacterized protein</fullName>
    </submittedName>
</protein>
<evidence type="ECO:0000256" key="2">
    <source>
        <dbReference type="SAM" id="Phobius"/>
    </source>
</evidence>
<reference evidence="3 4" key="1">
    <citation type="journal article" date="2016" name="Nat. Commun.">
        <title>Thousands of microbial genomes shed light on interconnected biogeochemical processes in an aquifer system.</title>
        <authorList>
            <person name="Anantharaman K."/>
            <person name="Brown C.T."/>
            <person name="Hug L.A."/>
            <person name="Sharon I."/>
            <person name="Castelle C.J."/>
            <person name="Probst A.J."/>
            <person name="Thomas B.C."/>
            <person name="Singh A."/>
            <person name="Wilkins M.J."/>
            <person name="Karaoz U."/>
            <person name="Brodie E.L."/>
            <person name="Williams K.H."/>
            <person name="Hubbard S.S."/>
            <person name="Banfield J.F."/>
        </authorList>
    </citation>
    <scope>NUCLEOTIDE SEQUENCE [LARGE SCALE GENOMIC DNA]</scope>
</reference>